<evidence type="ECO:0000256" key="1">
    <source>
        <dbReference type="SAM" id="MobiDB-lite"/>
    </source>
</evidence>
<dbReference type="InterPro" id="IPR028322">
    <property type="entry name" value="PNRC-like_rgn"/>
</dbReference>
<proteinExistence type="predicted"/>
<dbReference type="EMBL" id="CM029051">
    <property type="protein sequence ID" value="KAG2560122.1"/>
    <property type="molecule type" value="Genomic_DNA"/>
</dbReference>
<evidence type="ECO:0000313" key="2">
    <source>
        <dbReference type="EMBL" id="KAG2560122.1"/>
    </source>
</evidence>
<dbReference type="Proteomes" id="UP000823388">
    <property type="component" value="Chromosome 8K"/>
</dbReference>
<protein>
    <submittedName>
        <fullName evidence="2">Uncharacterized protein</fullName>
    </submittedName>
</protein>
<accession>A0A8T0PIW1</accession>
<feature type="compositionally biased region" description="Basic residues" evidence="1">
    <location>
        <begin position="41"/>
        <end position="61"/>
    </location>
</feature>
<feature type="compositionally biased region" description="Basic residues" evidence="1">
    <location>
        <begin position="8"/>
        <end position="32"/>
    </location>
</feature>
<keyword evidence="3" id="KW-1185">Reference proteome</keyword>
<organism evidence="2 3">
    <name type="scientific">Panicum virgatum</name>
    <name type="common">Blackwell switchgrass</name>
    <dbReference type="NCBI Taxonomy" id="38727"/>
    <lineage>
        <taxon>Eukaryota</taxon>
        <taxon>Viridiplantae</taxon>
        <taxon>Streptophyta</taxon>
        <taxon>Embryophyta</taxon>
        <taxon>Tracheophyta</taxon>
        <taxon>Spermatophyta</taxon>
        <taxon>Magnoliopsida</taxon>
        <taxon>Liliopsida</taxon>
        <taxon>Poales</taxon>
        <taxon>Poaceae</taxon>
        <taxon>PACMAD clade</taxon>
        <taxon>Panicoideae</taxon>
        <taxon>Panicodae</taxon>
        <taxon>Paniceae</taxon>
        <taxon>Panicinae</taxon>
        <taxon>Panicum</taxon>
        <taxon>Panicum sect. Hiantes</taxon>
    </lineage>
</organism>
<dbReference type="GO" id="GO:0016071">
    <property type="term" value="P:mRNA metabolic process"/>
    <property type="evidence" value="ECO:0007669"/>
    <property type="project" value="UniProtKB-ARBA"/>
</dbReference>
<name>A0A8T0PIW1_PANVG</name>
<dbReference type="AlphaFoldDB" id="A0A8T0PIW1"/>
<gene>
    <name evidence="2" type="ORF">PVAP13_8KG048200</name>
</gene>
<evidence type="ECO:0000313" key="3">
    <source>
        <dbReference type="Proteomes" id="UP000823388"/>
    </source>
</evidence>
<reference evidence="2" key="1">
    <citation type="submission" date="2020-05" db="EMBL/GenBank/DDBJ databases">
        <title>WGS assembly of Panicum virgatum.</title>
        <authorList>
            <person name="Lovell J.T."/>
            <person name="Jenkins J."/>
            <person name="Shu S."/>
            <person name="Juenger T.E."/>
            <person name="Schmutz J."/>
        </authorList>
    </citation>
    <scope>NUCLEOTIDE SEQUENCE</scope>
    <source>
        <strain evidence="2">AP13</strain>
    </source>
</reference>
<sequence>MRGGTRTRSLRAQHHRRRRRRPRRSATRRRRAASAGAPTAKGRRRPPSAGTRRRSLWRCRSRWPTSSTTARAAPGSNDVESSFMPRHLPPPRSFYAGPGFITSPESSMLPKPSFMIRVA</sequence>
<dbReference type="Pfam" id="PF15365">
    <property type="entry name" value="PNRC"/>
    <property type="match status" value="1"/>
</dbReference>
<feature type="region of interest" description="Disordered" evidence="1">
    <location>
        <begin position="1"/>
        <end position="85"/>
    </location>
</feature>
<comment type="caution">
    <text evidence="2">The sequence shown here is derived from an EMBL/GenBank/DDBJ whole genome shotgun (WGS) entry which is preliminary data.</text>
</comment>